<protein>
    <submittedName>
        <fullName evidence="1">Uncharacterized protein</fullName>
    </submittedName>
</protein>
<dbReference type="EMBL" id="MK072264">
    <property type="protein sequence ID" value="AYV81231.1"/>
    <property type="molecule type" value="Genomic_DNA"/>
</dbReference>
<sequence length="311" mass="36771">MGTKQSTDQMTIVPEMYQKKESMIHSSLPTMPNVLCELISSYVSYKFVSIHLSDENYYKYPSVFGPDDTLYFFKDLNLYAANGKNIINTKIQLDFNLSMIICSKMFDDRSYHIAIIGIYDLVIYSSVDFELVKKFHFDHLFRAMAYNNDNDLYVLHRDGIKKLNNKTYEEIENYRGDFGGFPGRQIIKTTQNGCITIRHNTHDNIEFRHFDDNLQERNSKVEVSDGLKYWCLINMIDICLNGLIYLYLDVGKFKILDWLSWKEISELPVELPKEHEFTSLKFHGNDFCIKTIWKNKHFLLRYKTDMLVRPR</sequence>
<gene>
    <name evidence="1" type="ORF">Harvfovirus22_6</name>
</gene>
<organism evidence="1">
    <name type="scientific">Harvfovirus sp</name>
    <dbReference type="NCBI Taxonomy" id="2487768"/>
    <lineage>
        <taxon>Viruses</taxon>
        <taxon>Varidnaviria</taxon>
        <taxon>Bamfordvirae</taxon>
        <taxon>Nucleocytoviricota</taxon>
        <taxon>Megaviricetes</taxon>
        <taxon>Imitervirales</taxon>
        <taxon>Mimiviridae</taxon>
        <taxon>Klosneuvirinae</taxon>
    </lineage>
</organism>
<evidence type="ECO:0000313" key="1">
    <source>
        <dbReference type="EMBL" id="AYV81231.1"/>
    </source>
</evidence>
<proteinExistence type="predicted"/>
<reference evidence="1" key="1">
    <citation type="submission" date="2018-10" db="EMBL/GenBank/DDBJ databases">
        <title>Hidden diversity of soil giant viruses.</title>
        <authorList>
            <person name="Schulz F."/>
            <person name="Alteio L."/>
            <person name="Goudeau D."/>
            <person name="Ryan E.M."/>
            <person name="Malmstrom R.R."/>
            <person name="Blanchard J."/>
            <person name="Woyke T."/>
        </authorList>
    </citation>
    <scope>NUCLEOTIDE SEQUENCE</scope>
    <source>
        <strain evidence="1">HAV1</strain>
    </source>
</reference>
<accession>A0A3G5A4T4</accession>
<name>A0A3G5A4T4_9VIRU</name>